<name>A0A1R3K017_9ROSI</name>
<sequence>MDNASPCVALAACPSLLDLEIVGLDGRQPKIAYLC</sequence>
<organism evidence="1 2">
    <name type="scientific">Corchorus olitorius</name>
    <dbReference type="NCBI Taxonomy" id="93759"/>
    <lineage>
        <taxon>Eukaryota</taxon>
        <taxon>Viridiplantae</taxon>
        <taxon>Streptophyta</taxon>
        <taxon>Embryophyta</taxon>
        <taxon>Tracheophyta</taxon>
        <taxon>Spermatophyta</taxon>
        <taxon>Magnoliopsida</taxon>
        <taxon>eudicotyledons</taxon>
        <taxon>Gunneridae</taxon>
        <taxon>Pentapetalae</taxon>
        <taxon>rosids</taxon>
        <taxon>malvids</taxon>
        <taxon>Malvales</taxon>
        <taxon>Malvaceae</taxon>
        <taxon>Grewioideae</taxon>
        <taxon>Apeibeae</taxon>
        <taxon>Corchorus</taxon>
    </lineage>
</organism>
<evidence type="ECO:0000313" key="2">
    <source>
        <dbReference type="Proteomes" id="UP000187203"/>
    </source>
</evidence>
<dbReference type="AlphaFoldDB" id="A0A1R3K017"/>
<reference evidence="2" key="1">
    <citation type="submission" date="2013-09" db="EMBL/GenBank/DDBJ databases">
        <title>Corchorus olitorius genome sequencing.</title>
        <authorList>
            <person name="Alam M."/>
            <person name="Haque M.S."/>
            <person name="Islam M.S."/>
            <person name="Emdad E.M."/>
            <person name="Islam M.M."/>
            <person name="Ahmed B."/>
            <person name="Halim A."/>
            <person name="Hossen Q.M.M."/>
            <person name="Hossain M.Z."/>
            <person name="Ahmed R."/>
            <person name="Khan M.M."/>
            <person name="Islam R."/>
            <person name="Rashid M.M."/>
            <person name="Khan S.A."/>
            <person name="Rahman M.S."/>
            <person name="Alam M."/>
            <person name="Yahiya A.S."/>
            <person name="Khan M.S."/>
            <person name="Azam M.S."/>
            <person name="Haque T."/>
            <person name="Lashkar M.Z.H."/>
            <person name="Akhand A.I."/>
            <person name="Morshed G."/>
            <person name="Roy S."/>
            <person name="Uddin K.S."/>
            <person name="Rabeya T."/>
            <person name="Hossain A.S."/>
            <person name="Chowdhury A."/>
            <person name="Snigdha A.R."/>
            <person name="Mortoza M.S."/>
            <person name="Matin S.A."/>
            <person name="Hoque S.M.E."/>
            <person name="Islam M.K."/>
            <person name="Roy D.K."/>
            <person name="Haider R."/>
            <person name="Moosa M.M."/>
            <person name="Elias S.M."/>
            <person name="Hasan A.M."/>
            <person name="Jahan S."/>
            <person name="Shafiuddin M."/>
            <person name="Mahmood N."/>
            <person name="Shommy N.S."/>
        </authorList>
    </citation>
    <scope>NUCLEOTIDE SEQUENCE [LARGE SCALE GENOMIC DNA]</scope>
    <source>
        <strain evidence="2">cv. O-4</strain>
    </source>
</reference>
<comment type="caution">
    <text evidence="1">The sequence shown here is derived from an EMBL/GenBank/DDBJ whole genome shotgun (WGS) entry which is preliminary data.</text>
</comment>
<keyword evidence="2" id="KW-1185">Reference proteome</keyword>
<gene>
    <name evidence="1" type="ORF">COLO4_12661</name>
</gene>
<evidence type="ECO:0000313" key="1">
    <source>
        <dbReference type="EMBL" id="OMP00422.1"/>
    </source>
</evidence>
<proteinExistence type="predicted"/>
<accession>A0A1R3K017</accession>
<dbReference type="EMBL" id="AWUE01014939">
    <property type="protein sequence ID" value="OMP00422.1"/>
    <property type="molecule type" value="Genomic_DNA"/>
</dbReference>
<protein>
    <submittedName>
        <fullName evidence="1">F-box protein SKIP17</fullName>
    </submittedName>
</protein>
<dbReference type="Proteomes" id="UP000187203">
    <property type="component" value="Unassembled WGS sequence"/>
</dbReference>